<gene>
    <name evidence="2" type="ORF">GCM10009850_072880</name>
</gene>
<reference evidence="2 3" key="1">
    <citation type="journal article" date="2019" name="Int. J. Syst. Evol. Microbiol.">
        <title>The Global Catalogue of Microorganisms (GCM) 10K type strain sequencing project: providing services to taxonomists for standard genome sequencing and annotation.</title>
        <authorList>
            <consortium name="The Broad Institute Genomics Platform"/>
            <consortium name="The Broad Institute Genome Sequencing Center for Infectious Disease"/>
            <person name="Wu L."/>
            <person name="Ma J."/>
        </authorList>
    </citation>
    <scope>NUCLEOTIDE SEQUENCE [LARGE SCALE GENOMIC DNA]</scope>
    <source>
        <strain evidence="2 3">JCM 16114</strain>
    </source>
</reference>
<keyword evidence="3" id="KW-1185">Reference proteome</keyword>
<evidence type="ECO:0000256" key="1">
    <source>
        <dbReference type="SAM" id="MobiDB-lite"/>
    </source>
</evidence>
<dbReference type="EMBL" id="BAAAQX010000023">
    <property type="protein sequence ID" value="GAA2211827.1"/>
    <property type="molecule type" value="Genomic_DNA"/>
</dbReference>
<dbReference type="Proteomes" id="UP001499843">
    <property type="component" value="Unassembled WGS sequence"/>
</dbReference>
<accession>A0ABN3CQX0</accession>
<proteinExistence type="predicted"/>
<protein>
    <submittedName>
        <fullName evidence="2">Uncharacterized protein</fullName>
    </submittedName>
</protein>
<organism evidence="2 3">
    <name type="scientific">Nonomuraea monospora</name>
    <dbReference type="NCBI Taxonomy" id="568818"/>
    <lineage>
        <taxon>Bacteria</taxon>
        <taxon>Bacillati</taxon>
        <taxon>Actinomycetota</taxon>
        <taxon>Actinomycetes</taxon>
        <taxon>Streptosporangiales</taxon>
        <taxon>Streptosporangiaceae</taxon>
        <taxon>Nonomuraea</taxon>
    </lineage>
</organism>
<comment type="caution">
    <text evidence="2">The sequence shown here is derived from an EMBL/GenBank/DDBJ whole genome shotgun (WGS) entry which is preliminary data.</text>
</comment>
<sequence>MVMFACATCGTAVTLDLEETDYPTGLQSDRELSLTDEKPQLIPQGRYAVNPRSVRRKPYIAIAGYGREFVSEGPGRSIVVNSADIIALTCPPNPPGGGCCGWGPNDGPNLACEACGREIATEVNDCGMSWWWVTLFLDDVLGAPPARPVRNPPAVQRRHDKRRRLR</sequence>
<evidence type="ECO:0000313" key="2">
    <source>
        <dbReference type="EMBL" id="GAA2211827.1"/>
    </source>
</evidence>
<feature type="compositionally biased region" description="Basic residues" evidence="1">
    <location>
        <begin position="156"/>
        <end position="166"/>
    </location>
</feature>
<evidence type="ECO:0000313" key="3">
    <source>
        <dbReference type="Proteomes" id="UP001499843"/>
    </source>
</evidence>
<feature type="region of interest" description="Disordered" evidence="1">
    <location>
        <begin position="147"/>
        <end position="166"/>
    </location>
</feature>
<name>A0ABN3CQX0_9ACTN</name>